<dbReference type="Pfam" id="PF08889">
    <property type="entry name" value="WbqC"/>
    <property type="match status" value="1"/>
</dbReference>
<dbReference type="EMBL" id="JAHLFW010000038">
    <property type="protein sequence ID" value="MBU3837507.1"/>
    <property type="molecule type" value="Genomic_DNA"/>
</dbReference>
<dbReference type="AlphaFoldDB" id="A0A948WV52"/>
<dbReference type="Proteomes" id="UP000783796">
    <property type="component" value="Unassembled WGS sequence"/>
</dbReference>
<name>A0A948WV52_9BACT</name>
<evidence type="ECO:0000313" key="2">
    <source>
        <dbReference type="Proteomes" id="UP000783796"/>
    </source>
</evidence>
<comment type="caution">
    <text evidence="1">The sequence shown here is derived from an EMBL/GenBank/DDBJ whole genome shotgun (WGS) entry which is preliminary data.</text>
</comment>
<protein>
    <submittedName>
        <fullName evidence="1">WbqC family protein</fullName>
    </submittedName>
</protein>
<evidence type="ECO:0000313" key="1">
    <source>
        <dbReference type="EMBL" id="MBU3837507.1"/>
    </source>
</evidence>
<gene>
    <name evidence="1" type="ORF">H9777_04130</name>
</gene>
<reference evidence="1" key="2">
    <citation type="submission" date="2021-04" db="EMBL/GenBank/DDBJ databases">
        <authorList>
            <person name="Gilroy R."/>
        </authorList>
    </citation>
    <scope>NUCLEOTIDE SEQUENCE</scope>
    <source>
        <strain evidence="1">G4-2901</strain>
    </source>
</reference>
<proteinExistence type="predicted"/>
<dbReference type="PROSITE" id="PS51257">
    <property type="entry name" value="PROKAR_LIPOPROTEIN"/>
    <property type="match status" value="1"/>
</dbReference>
<dbReference type="InterPro" id="IPR014985">
    <property type="entry name" value="WbqC"/>
</dbReference>
<organism evidence="1 2">
    <name type="scientific">Candidatus Phocaeicola faecigallinarum</name>
    <dbReference type="NCBI Taxonomy" id="2838732"/>
    <lineage>
        <taxon>Bacteria</taxon>
        <taxon>Pseudomonadati</taxon>
        <taxon>Bacteroidota</taxon>
        <taxon>Bacteroidia</taxon>
        <taxon>Bacteroidales</taxon>
        <taxon>Bacteroidaceae</taxon>
        <taxon>Phocaeicola</taxon>
    </lineage>
</organism>
<sequence length="213" mass="24672">MESKDIILGSAYLAPVSYFAALYSCRKAYIERYDHYMKQTYRNRCVIASADGPLSLTIPVEKSSEGKCAMKDIRVSEHGNWRHVHRNAFVAAYKQSPFFDYYADEFNAFFDRKYEFLYDFNMELTQWLCEQIDIQPELVPTSEYMDAGEGILDLREAIHPKKSAVDMTSFCRPVPYYQVFDSRHGFQPDLSIVDLLFNMGPESLLVLRDSTGL</sequence>
<accession>A0A948WV52</accession>
<reference evidence="1" key="1">
    <citation type="journal article" date="2021" name="PeerJ">
        <title>Extensive microbial diversity within the chicken gut microbiome revealed by metagenomics and culture.</title>
        <authorList>
            <person name="Gilroy R."/>
            <person name="Ravi A."/>
            <person name="Getino M."/>
            <person name="Pursley I."/>
            <person name="Horton D.L."/>
            <person name="Alikhan N.F."/>
            <person name="Baker D."/>
            <person name="Gharbi K."/>
            <person name="Hall N."/>
            <person name="Watson M."/>
            <person name="Adriaenssens E.M."/>
            <person name="Foster-Nyarko E."/>
            <person name="Jarju S."/>
            <person name="Secka A."/>
            <person name="Antonio M."/>
            <person name="Oren A."/>
            <person name="Chaudhuri R.R."/>
            <person name="La Ragione R."/>
            <person name="Hildebrand F."/>
            <person name="Pallen M.J."/>
        </authorList>
    </citation>
    <scope>NUCLEOTIDE SEQUENCE</scope>
    <source>
        <strain evidence="1">G4-2901</strain>
    </source>
</reference>